<accession>A0A0C2MV05</accession>
<reference evidence="1 2" key="1">
    <citation type="journal article" date="2014" name="Genome Biol. Evol.">
        <title>The genome of the myxosporean Thelohanellus kitauei shows adaptations to nutrient acquisition within its fish host.</title>
        <authorList>
            <person name="Yang Y."/>
            <person name="Xiong J."/>
            <person name="Zhou Z."/>
            <person name="Huo F."/>
            <person name="Miao W."/>
            <person name="Ran C."/>
            <person name="Liu Y."/>
            <person name="Zhang J."/>
            <person name="Feng J."/>
            <person name="Wang M."/>
            <person name="Wang M."/>
            <person name="Wang L."/>
            <person name="Yao B."/>
        </authorList>
    </citation>
    <scope>NUCLEOTIDE SEQUENCE [LARGE SCALE GENOMIC DNA]</scope>
    <source>
        <strain evidence="1">Wuqing</strain>
    </source>
</reference>
<evidence type="ECO:0000313" key="1">
    <source>
        <dbReference type="EMBL" id="KII71156.1"/>
    </source>
</evidence>
<proteinExistence type="predicted"/>
<sequence length="134" mass="15181">MDALIRFVFSGIHECIFIMDNVRFYKTDRVPTMLKEDAHASAGTRERLAGTLLAVFEHAQLENLNFSALFGFLVLATLDLANICPAHGLDRLPQSSTCRSLLVVLYQVLMRVHKPTEGQPFSTDQAWKWEQVTK</sequence>
<evidence type="ECO:0000313" key="2">
    <source>
        <dbReference type="Proteomes" id="UP000031668"/>
    </source>
</evidence>
<dbReference type="OrthoDB" id="7668193at2759"/>
<name>A0A0C2MV05_THEKT</name>
<organism evidence="1 2">
    <name type="scientific">Thelohanellus kitauei</name>
    <name type="common">Myxosporean</name>
    <dbReference type="NCBI Taxonomy" id="669202"/>
    <lineage>
        <taxon>Eukaryota</taxon>
        <taxon>Metazoa</taxon>
        <taxon>Cnidaria</taxon>
        <taxon>Myxozoa</taxon>
        <taxon>Myxosporea</taxon>
        <taxon>Bivalvulida</taxon>
        <taxon>Platysporina</taxon>
        <taxon>Myxobolidae</taxon>
        <taxon>Thelohanellus</taxon>
    </lineage>
</organism>
<protein>
    <submittedName>
        <fullName evidence="1">Uncharacterized protein</fullName>
    </submittedName>
</protein>
<dbReference type="Proteomes" id="UP000031668">
    <property type="component" value="Unassembled WGS sequence"/>
</dbReference>
<keyword evidence="2" id="KW-1185">Reference proteome</keyword>
<gene>
    <name evidence="1" type="ORF">RF11_09176</name>
</gene>
<dbReference type="AlphaFoldDB" id="A0A0C2MV05"/>
<dbReference type="EMBL" id="JWZT01001836">
    <property type="protein sequence ID" value="KII71156.1"/>
    <property type="molecule type" value="Genomic_DNA"/>
</dbReference>
<comment type="caution">
    <text evidence="1">The sequence shown here is derived from an EMBL/GenBank/DDBJ whole genome shotgun (WGS) entry which is preliminary data.</text>
</comment>